<dbReference type="AlphaFoldDB" id="A0A6A3S5N5"/>
<dbReference type="InterPro" id="IPR011032">
    <property type="entry name" value="GroES-like_sf"/>
</dbReference>
<dbReference type="PANTHER" id="PTHR42683">
    <property type="entry name" value="ALDEHYDE REDUCTASE"/>
    <property type="match status" value="1"/>
</dbReference>
<dbReference type="SUPFAM" id="SSF50129">
    <property type="entry name" value="GroES-like"/>
    <property type="match status" value="1"/>
</dbReference>
<dbReference type="Gene3D" id="3.90.180.10">
    <property type="entry name" value="Medium-chain alcohol dehydrogenases, catalytic domain"/>
    <property type="match status" value="1"/>
</dbReference>
<evidence type="ECO:0000256" key="2">
    <source>
        <dbReference type="ARBA" id="ARBA00022833"/>
    </source>
</evidence>
<name>A0A6A3S5N5_9STRA</name>
<keyword evidence="3" id="KW-0560">Oxidoreductase</keyword>
<evidence type="ECO:0000256" key="3">
    <source>
        <dbReference type="ARBA" id="ARBA00023002"/>
    </source>
</evidence>
<dbReference type="Proteomes" id="UP000440732">
    <property type="component" value="Unassembled WGS sequence"/>
</dbReference>
<dbReference type="GO" id="GO:0016616">
    <property type="term" value="F:oxidoreductase activity, acting on the CH-OH group of donors, NAD or NADP as acceptor"/>
    <property type="evidence" value="ECO:0007669"/>
    <property type="project" value="InterPro"/>
</dbReference>
<reference evidence="5 6" key="1">
    <citation type="submission" date="2018-08" db="EMBL/GenBank/DDBJ databases">
        <title>Genomic investigation of the strawberry pathogen Phytophthora fragariae indicates pathogenicity is determined by transcriptional variation in three key races.</title>
        <authorList>
            <person name="Adams T.M."/>
            <person name="Armitage A.D."/>
            <person name="Sobczyk M.K."/>
            <person name="Bates H.J."/>
            <person name="Dunwell J.M."/>
            <person name="Nellist C.F."/>
            <person name="Harrison R.J."/>
        </authorList>
    </citation>
    <scope>NUCLEOTIDE SEQUENCE [LARGE SCALE GENOMIC DNA]</scope>
    <source>
        <strain evidence="5 6">NOV-5</strain>
    </source>
</reference>
<feature type="domain" description="Alcohol dehydrogenase-like N-terminal" evidence="4">
    <location>
        <begin position="80"/>
        <end position="160"/>
    </location>
</feature>
<gene>
    <name evidence="5" type="ORF">PF006_g20465</name>
</gene>
<evidence type="ECO:0000313" key="6">
    <source>
        <dbReference type="Proteomes" id="UP000440732"/>
    </source>
</evidence>
<accession>A0A6A3S5N5</accession>
<organism evidence="5 6">
    <name type="scientific">Phytophthora fragariae</name>
    <dbReference type="NCBI Taxonomy" id="53985"/>
    <lineage>
        <taxon>Eukaryota</taxon>
        <taxon>Sar</taxon>
        <taxon>Stramenopiles</taxon>
        <taxon>Oomycota</taxon>
        <taxon>Peronosporomycetes</taxon>
        <taxon>Peronosporales</taxon>
        <taxon>Peronosporaceae</taxon>
        <taxon>Phytophthora</taxon>
    </lineage>
</organism>
<comment type="caution">
    <text evidence="5">The sequence shown here is derived from an EMBL/GenBank/DDBJ whole genome shotgun (WGS) entry which is preliminary data.</text>
</comment>
<evidence type="ECO:0000313" key="5">
    <source>
        <dbReference type="EMBL" id="KAE9110373.1"/>
    </source>
</evidence>
<keyword evidence="2" id="KW-0862">Zinc</keyword>
<sequence>MTHESWGGAGGRPKGCSSRLAARVQGSVDNTGPGRAILHGPCRFATISSERQLRQKSPGAAQNIRDGTLRGEERVAMHAYVKFSHWSICDQHTLDSGWGRSRYPCVMGHEIVDVVIQAGHKVKDLQVGDHVSIGALVSACLNKDPKAPCSVCASGNDAYCPHRV</sequence>
<dbReference type="Pfam" id="PF08240">
    <property type="entry name" value="ADH_N"/>
    <property type="match status" value="1"/>
</dbReference>
<evidence type="ECO:0000259" key="4">
    <source>
        <dbReference type="Pfam" id="PF08240"/>
    </source>
</evidence>
<dbReference type="InterPro" id="IPR013154">
    <property type="entry name" value="ADH-like_N"/>
</dbReference>
<dbReference type="EMBL" id="QXGA01001786">
    <property type="protein sequence ID" value="KAE9110373.1"/>
    <property type="molecule type" value="Genomic_DNA"/>
</dbReference>
<keyword evidence="1" id="KW-0479">Metal-binding</keyword>
<dbReference type="GO" id="GO:0046872">
    <property type="term" value="F:metal ion binding"/>
    <property type="evidence" value="ECO:0007669"/>
    <property type="project" value="UniProtKB-KW"/>
</dbReference>
<protein>
    <recommendedName>
        <fullName evidence="4">Alcohol dehydrogenase-like N-terminal domain-containing protein</fullName>
    </recommendedName>
</protein>
<evidence type="ECO:0000256" key="1">
    <source>
        <dbReference type="ARBA" id="ARBA00022723"/>
    </source>
</evidence>
<proteinExistence type="predicted"/>
<dbReference type="InterPro" id="IPR047109">
    <property type="entry name" value="CAD-like"/>
</dbReference>